<evidence type="ECO:0000259" key="6">
    <source>
        <dbReference type="Pfam" id="PF00185"/>
    </source>
</evidence>
<feature type="binding site" evidence="5">
    <location>
        <position position="165"/>
    </location>
    <ligand>
        <name>L-ornithine</name>
        <dbReference type="ChEBI" id="CHEBI:46911"/>
    </ligand>
</feature>
<evidence type="ECO:0000256" key="3">
    <source>
        <dbReference type="ARBA" id="ARBA00013007"/>
    </source>
</evidence>
<dbReference type="InterPro" id="IPR006131">
    <property type="entry name" value="Asp_carbamoyltransf_Asp/Orn-bd"/>
</dbReference>
<comment type="similarity">
    <text evidence="2 5">Belongs to the aspartate/ornithine carbamoyltransferase superfamily. OTCase family.</text>
</comment>
<evidence type="ECO:0000313" key="9">
    <source>
        <dbReference type="Proteomes" id="UP001197214"/>
    </source>
</evidence>
<dbReference type="Proteomes" id="UP001197214">
    <property type="component" value="Unassembled WGS sequence"/>
</dbReference>
<comment type="catalytic activity">
    <reaction evidence="4 5">
        <text>carbamoyl phosphate + L-ornithine = L-citrulline + phosphate + H(+)</text>
        <dbReference type="Rhea" id="RHEA:19513"/>
        <dbReference type="ChEBI" id="CHEBI:15378"/>
        <dbReference type="ChEBI" id="CHEBI:43474"/>
        <dbReference type="ChEBI" id="CHEBI:46911"/>
        <dbReference type="ChEBI" id="CHEBI:57743"/>
        <dbReference type="ChEBI" id="CHEBI:58228"/>
        <dbReference type="EC" id="2.1.3.3"/>
    </reaction>
</comment>
<dbReference type="HAMAP" id="MF_01109">
    <property type="entry name" value="OTCase"/>
    <property type="match status" value="1"/>
</dbReference>
<sequence>MRNFLNLSDAGGDGVAAILADALDRKVARASLPKGAVDSDAPLAGHTLAMVFEKSSTRTRVSFDMAMRQLGGSALVLDAASTQLGRGETVADTARVLSGYCDAIMVRTDDHAKVEEMAHYASVPVINGLTDASHPCQIVADLMTVMEAGKPLPGLEWAWLGDGNNVLHSIIEAAGLFKFSLRIGCPEGYDPERRWIDEANTRLGDTNARITVEREANGVIADADVVVTDTWISMGQAHAGEKLAAMMPYQVTEALMQRAKSDAVFLHCLPAHRGEEVVAKVIDGPQSLIWPEAENRLHAQKSVLRWCFGQIG</sequence>
<proteinExistence type="inferred from homology"/>
<name>A0ABS6XHZ7_9SPHN</name>
<dbReference type="InterPro" id="IPR006130">
    <property type="entry name" value="Asp/Orn_carbamoylTrfase"/>
</dbReference>
<feature type="binding site" evidence="5">
    <location>
        <position position="229"/>
    </location>
    <ligand>
        <name>L-ornithine</name>
        <dbReference type="ChEBI" id="CHEBI:46911"/>
    </ligand>
</feature>
<evidence type="ECO:0000256" key="1">
    <source>
        <dbReference type="ARBA" id="ARBA00004975"/>
    </source>
</evidence>
<feature type="binding site" evidence="5">
    <location>
        <position position="107"/>
    </location>
    <ligand>
        <name>carbamoyl phosphate</name>
        <dbReference type="ChEBI" id="CHEBI:58228"/>
    </ligand>
</feature>
<dbReference type="NCBIfam" id="NF001986">
    <property type="entry name" value="PRK00779.1"/>
    <property type="match status" value="1"/>
</dbReference>
<dbReference type="Pfam" id="PF02729">
    <property type="entry name" value="OTCace_N"/>
    <property type="match status" value="1"/>
</dbReference>
<accession>A0ABS6XHZ7</accession>
<dbReference type="EC" id="2.1.3.3" evidence="3 5"/>
<dbReference type="PROSITE" id="PS00097">
    <property type="entry name" value="CARBAMOYLTRANSFERASE"/>
    <property type="match status" value="1"/>
</dbReference>
<dbReference type="Pfam" id="PF00185">
    <property type="entry name" value="OTCace"/>
    <property type="match status" value="1"/>
</dbReference>
<evidence type="ECO:0000259" key="7">
    <source>
        <dbReference type="Pfam" id="PF02729"/>
    </source>
</evidence>
<feature type="binding site" evidence="5">
    <location>
        <position position="83"/>
    </location>
    <ligand>
        <name>carbamoyl phosphate</name>
        <dbReference type="ChEBI" id="CHEBI:58228"/>
    </ligand>
</feature>
<comment type="caution">
    <text evidence="8">The sequence shown here is derived from an EMBL/GenBank/DDBJ whole genome shotgun (WGS) entry which is preliminary data.</text>
</comment>
<reference evidence="8 9" key="1">
    <citation type="submission" date="2021-07" db="EMBL/GenBank/DDBJ databases">
        <title>Stakelama flava sp. nov., a novel endophytic bacterium isolated from branch of Kandelia candel.</title>
        <authorList>
            <person name="Tuo L."/>
        </authorList>
    </citation>
    <scope>NUCLEOTIDE SEQUENCE [LARGE SCALE GENOMIC DNA]</scope>
    <source>
        <strain evidence="8 9">CBK3Z-3</strain>
    </source>
</reference>
<dbReference type="InterPro" id="IPR024904">
    <property type="entry name" value="OTCase_ArgI"/>
</dbReference>
<keyword evidence="5 8" id="KW-0808">Transferase</keyword>
<evidence type="ECO:0000256" key="2">
    <source>
        <dbReference type="ARBA" id="ARBA00007805"/>
    </source>
</evidence>
<dbReference type="GO" id="GO:0004585">
    <property type="term" value="F:ornithine carbamoyltransferase activity"/>
    <property type="evidence" value="ECO:0007669"/>
    <property type="project" value="UniProtKB-EC"/>
</dbReference>
<dbReference type="PANTHER" id="PTHR45753:SF3">
    <property type="entry name" value="ORNITHINE TRANSCARBAMYLASE, MITOCHONDRIAL"/>
    <property type="match status" value="1"/>
</dbReference>
<feature type="binding site" evidence="5">
    <location>
        <begin position="134"/>
        <end position="137"/>
    </location>
    <ligand>
        <name>carbamoyl phosphate</name>
        <dbReference type="ChEBI" id="CHEBI:58228"/>
    </ligand>
</feature>
<comment type="subcellular location">
    <subcellularLocation>
        <location evidence="5">Cytoplasm</location>
    </subcellularLocation>
</comment>
<gene>
    <name evidence="8" type="primary">argF</name>
    <name evidence="8" type="ORF">KY084_02930</name>
</gene>
<feature type="binding site" evidence="5">
    <location>
        <position position="296"/>
    </location>
    <ligand>
        <name>carbamoyl phosphate</name>
        <dbReference type="ChEBI" id="CHEBI:58228"/>
    </ligand>
</feature>
<organism evidence="8 9">
    <name type="scientific">Stakelama flava</name>
    <dbReference type="NCBI Taxonomy" id="2860338"/>
    <lineage>
        <taxon>Bacteria</taxon>
        <taxon>Pseudomonadati</taxon>
        <taxon>Pseudomonadota</taxon>
        <taxon>Alphaproteobacteria</taxon>
        <taxon>Sphingomonadales</taxon>
        <taxon>Sphingomonadaceae</taxon>
        <taxon>Stakelama</taxon>
    </lineage>
</organism>
<evidence type="ECO:0000256" key="4">
    <source>
        <dbReference type="ARBA" id="ARBA00048772"/>
    </source>
</evidence>
<dbReference type="PANTHER" id="PTHR45753">
    <property type="entry name" value="ORNITHINE CARBAMOYLTRANSFERASE, MITOCHONDRIAL"/>
    <property type="match status" value="1"/>
</dbReference>
<feature type="domain" description="Aspartate/ornithine carbamoyltransferase carbamoyl-P binding" evidence="7">
    <location>
        <begin position="2"/>
        <end position="147"/>
    </location>
</feature>
<feature type="binding site" evidence="5">
    <location>
        <begin position="268"/>
        <end position="269"/>
    </location>
    <ligand>
        <name>carbamoyl phosphate</name>
        <dbReference type="ChEBI" id="CHEBI:58228"/>
    </ligand>
</feature>
<protein>
    <recommendedName>
        <fullName evidence="3 5">Ornithine carbamoyltransferase</fullName>
        <shortName evidence="5">OTCase</shortName>
        <ecNumber evidence="3 5">2.1.3.3</ecNumber>
    </recommendedName>
</protein>
<feature type="domain" description="Aspartate/ornithine carbamoyltransferase Asp/Orn-binding" evidence="6">
    <location>
        <begin position="154"/>
        <end position="306"/>
    </location>
</feature>
<evidence type="ECO:0000313" key="8">
    <source>
        <dbReference type="EMBL" id="MBW4329829.1"/>
    </source>
</evidence>
<evidence type="ECO:0000256" key="5">
    <source>
        <dbReference type="HAMAP-Rule" id="MF_01109"/>
    </source>
</evidence>
<dbReference type="RefSeq" id="WP_219236934.1">
    <property type="nucleotide sequence ID" value="NZ_JAHWZX010000002.1"/>
</dbReference>
<dbReference type="InterPro" id="IPR006132">
    <property type="entry name" value="Asp/Orn_carbamoyltranf_P-bd"/>
</dbReference>
<dbReference type="InterPro" id="IPR002292">
    <property type="entry name" value="Orn/put_carbamltrans"/>
</dbReference>
<keyword evidence="9" id="KW-1185">Reference proteome</keyword>
<dbReference type="EMBL" id="JAHWZX010000002">
    <property type="protein sequence ID" value="MBW4329829.1"/>
    <property type="molecule type" value="Genomic_DNA"/>
</dbReference>
<dbReference type="NCBIfam" id="TIGR00658">
    <property type="entry name" value="orni_carb_tr"/>
    <property type="match status" value="1"/>
</dbReference>
<comment type="pathway">
    <text evidence="1">Amino-acid biosynthesis; L-arginine biosynthesis; L-arginine from L-ornithine and carbamoyl phosphate: step 1/3.</text>
</comment>
<keyword evidence="5" id="KW-0963">Cytoplasm</keyword>
<feature type="binding site" evidence="5">
    <location>
        <begin position="56"/>
        <end position="59"/>
    </location>
    <ligand>
        <name>carbamoyl phosphate</name>
        <dbReference type="ChEBI" id="CHEBI:58228"/>
    </ligand>
</feature>
<feature type="binding site" evidence="5">
    <location>
        <begin position="233"/>
        <end position="234"/>
    </location>
    <ligand>
        <name>L-ornithine</name>
        <dbReference type="ChEBI" id="CHEBI:46911"/>
    </ligand>
</feature>